<evidence type="ECO:0000313" key="2">
    <source>
        <dbReference type="EMBL" id="CUU42975.1"/>
    </source>
</evidence>
<dbReference type="AlphaFoldDB" id="A0A0H5BPR6"/>
<organism evidence="2 3">
    <name type="scientific">Blastochloris viridis</name>
    <name type="common">Rhodopseudomonas viridis</name>
    <dbReference type="NCBI Taxonomy" id="1079"/>
    <lineage>
        <taxon>Bacteria</taxon>
        <taxon>Pseudomonadati</taxon>
        <taxon>Pseudomonadota</taxon>
        <taxon>Alphaproteobacteria</taxon>
        <taxon>Hyphomicrobiales</taxon>
        <taxon>Blastochloridaceae</taxon>
        <taxon>Blastochloris</taxon>
    </lineage>
</organism>
<dbReference type="InterPro" id="IPR005268">
    <property type="entry name" value="CHP00725"/>
</dbReference>
<reference evidence="1" key="1">
    <citation type="journal article" date="2015" name="Genome Announc.">
        <title>Complete Genome Sequence of the Bacteriochlorophyll b-Producing Photosynthetic Bacterium Blastochloris viridis.</title>
        <authorList>
            <person name="Tsukatani Y."/>
            <person name="Hirose Y."/>
            <person name="Harada J."/>
            <person name="Misawa N."/>
            <person name="Mori K."/>
            <person name="Inoue K."/>
            <person name="Tamiaki H."/>
        </authorList>
    </citation>
    <scope>NUCLEOTIDE SEQUENCE [LARGE SCALE GENOMIC DNA]</scope>
    <source>
        <strain evidence="1">DSM 133</strain>
    </source>
</reference>
<dbReference type="EMBL" id="LN907867">
    <property type="protein sequence ID" value="CUU42975.1"/>
    <property type="molecule type" value="Genomic_DNA"/>
</dbReference>
<dbReference type="PATRIC" id="fig|1079.6.peg.2666"/>
<name>A0A0H5BPR6_BLAVI</name>
<accession>A0A0H5BPR6</accession>
<dbReference type="OrthoDB" id="9794039at2"/>
<keyword evidence="3" id="KW-1185">Reference proteome</keyword>
<dbReference type="STRING" id="1079.BVIR_2547"/>
<dbReference type="PANTHER" id="PTHR43393">
    <property type="entry name" value="CYTOKININ RIBOSIDE 5'-MONOPHOSPHATE PHOSPHORIBOHYDROLASE"/>
    <property type="match status" value="1"/>
</dbReference>
<evidence type="ECO:0000313" key="3">
    <source>
        <dbReference type="Proteomes" id="UP000065734"/>
    </source>
</evidence>
<dbReference type="RefSeq" id="WP_055037935.1">
    <property type="nucleotide sequence ID" value="NZ_AP014854.2"/>
</dbReference>
<sequence length="183" mass="18352">MTVETTTEAPPSPVLAPEAYLIWHQTRGPQPLQVPIAVIGPREVDPALLALAEEVGALIGRSGLVLICGGRSGVMEAAARGASRAGGLTVGVLPGDDPASANPYIAVPIATGLGEMRNAVIARAAYCLVAIGNSNGTLSEIALGLRFDKPVYGLAGAAEVEGVIQLGGVDDLARALAGLLAAA</sequence>
<dbReference type="GO" id="GO:0005829">
    <property type="term" value="C:cytosol"/>
    <property type="evidence" value="ECO:0007669"/>
    <property type="project" value="TreeGrafter"/>
</dbReference>
<dbReference type="Gene3D" id="3.40.50.450">
    <property type="match status" value="1"/>
</dbReference>
<evidence type="ECO:0000313" key="1">
    <source>
        <dbReference type="EMBL" id="BAR99753.1"/>
    </source>
</evidence>
<dbReference type="InterPro" id="IPR052341">
    <property type="entry name" value="LOG_family_nucleotidases"/>
</dbReference>
<dbReference type="EMBL" id="AP014854">
    <property type="protein sequence ID" value="BAR99753.1"/>
    <property type="molecule type" value="Genomic_DNA"/>
</dbReference>
<protein>
    <submittedName>
        <fullName evidence="2">ABC-type spermidine/putrescine transport systems, ATPase components</fullName>
    </submittedName>
</protein>
<reference evidence="2" key="2">
    <citation type="submission" date="2015-11" db="EMBL/GenBank/DDBJ databases">
        <authorList>
            <person name="Zhang Y."/>
            <person name="Guo Z."/>
        </authorList>
    </citation>
    <scope>NUCLEOTIDE SEQUENCE</scope>
    <source>
        <strain evidence="2">1</strain>
    </source>
</reference>
<dbReference type="KEGG" id="bvr:BVIR_2547"/>
<dbReference type="Proteomes" id="UP000065734">
    <property type="component" value="Chromosome I"/>
</dbReference>
<dbReference type="PANTHER" id="PTHR43393:SF3">
    <property type="entry name" value="LYSINE DECARBOXYLASE-LIKE PROTEIN"/>
    <property type="match status" value="1"/>
</dbReference>
<dbReference type="NCBIfam" id="TIGR00725">
    <property type="entry name" value="TIGR00725 family protein"/>
    <property type="match status" value="1"/>
</dbReference>
<dbReference type="SUPFAM" id="SSF102405">
    <property type="entry name" value="MCP/YpsA-like"/>
    <property type="match status" value="1"/>
</dbReference>
<dbReference type="InterPro" id="IPR041164">
    <property type="entry name" value="LDcluster4"/>
</dbReference>
<proteinExistence type="predicted"/>
<gene>
    <name evidence="1" type="ORF">BV133_2160</name>
    <name evidence="2" type="ORF">BVIRIDIS_19910</name>
</gene>
<dbReference type="Pfam" id="PF18306">
    <property type="entry name" value="LDcluster4"/>
    <property type="match status" value="1"/>
</dbReference>
<reference evidence="3" key="3">
    <citation type="journal article" date="2016" name="Genome Announc.">
        <title>Revised genome sequence of the purple photosynthetic bacterium Blastochloris viridis.</title>
        <authorList>
            <person name="Liu L.N."/>
            <person name="Faulkner M."/>
            <person name="Liu X."/>
            <person name="Huang F."/>
            <person name="Darby A.C."/>
            <person name="Hall N."/>
        </authorList>
    </citation>
    <scope>NUCLEOTIDE SEQUENCE [LARGE SCALE GENOMIC DNA]</scope>
    <source>
        <strain evidence="3">ATCC 19567 / DSM 133 / F</strain>
    </source>
</reference>